<dbReference type="RefSeq" id="WP_408637001.1">
    <property type="nucleotide sequence ID" value="NZ_CACRYJ010000062.1"/>
</dbReference>
<dbReference type="InterPro" id="IPR000917">
    <property type="entry name" value="Sulfatase_N"/>
</dbReference>
<keyword evidence="3" id="KW-0378">Hydrolase</keyword>
<evidence type="ECO:0000313" key="3">
    <source>
        <dbReference type="EMBL" id="VZO39726.1"/>
    </source>
</evidence>
<dbReference type="PANTHER" id="PTHR42693:SF43">
    <property type="entry name" value="BLL2667 PROTEIN"/>
    <property type="match status" value="1"/>
</dbReference>
<dbReference type="Gene3D" id="3.30.1120.10">
    <property type="match status" value="1"/>
</dbReference>
<dbReference type="PANTHER" id="PTHR42693">
    <property type="entry name" value="ARYLSULFATASE FAMILY MEMBER"/>
    <property type="match status" value="1"/>
</dbReference>
<proteinExistence type="inferred from homology"/>
<dbReference type="Gene3D" id="3.40.720.10">
    <property type="entry name" value="Alkaline Phosphatase, subunit A"/>
    <property type="match status" value="1"/>
</dbReference>
<evidence type="ECO:0000256" key="1">
    <source>
        <dbReference type="ARBA" id="ARBA00008779"/>
    </source>
</evidence>
<dbReference type="SUPFAM" id="SSF53649">
    <property type="entry name" value="Alkaline phosphatase-like"/>
    <property type="match status" value="1"/>
</dbReference>
<sequence>MVDSQQVQRTALPIPDLAYTGTVTYDATDPDTSFPPITPVRPPAGAPNVLVVLIDDTGFGASSAFGGPVQTPNFERVADQGLKYTRFHTTALCSPTRAALLSGRNHHTVGMGGITEIATSAPGYSSVRPNNCAPLAETLKLNGYNTAQFGKCHEVPVWEASAVGPFDHWPHPGGGFEYFYGFLGGETNQWYPAIYENTSPVEAWGTPDQGYHFMADMTDKAIDWTRQQKSLAPDKPFFTYFAPGATHAPHHVPTEWADQYKGQFDQGWDEVRKETFARQIELGVIPADAVLTERSPGIPSWDEMSDVIKPALARQMEVYAGFLAYTDHYVGKLLDAYDELGILDDTLIYVIIGDNGASAEGSMHGTTNEGFTINHMNEIETEEYVAAHIADLGTPSSYNHYAVGWAHAMDTPYQWTKQVASHWGGTRNGTIVSWPNGGVQKGGIRNQFSHVIDVAPTVLEAAGIPEPSTVNGVTQRPYEGTPMNYTFADADADERHTTQYFEMVGNRAIFHRGWTAVAKHKDPWLGSSHGLDEDIWELYNVEEDWTQSNDLAALEPERLAHLQQLFLIQAARFNVLPLDIRTAERFNSDLAGRPALITAQSQKLYRGMRRLGENSAINIKNKSFTVTAKVVIPAEGTNGVVIAQGGAYGGWSFYGVNGRLAFAYNLLGIHTDTIRSEAPVPAGTTEIRVHFAYDGGGLAKGGTVTLFADARQIGEGRVERTIPFQFTFDETVDVGVDLASPVSSDYTATGNEFTGDLDWVQIDLGEDDHSHLIDDEHKVAVAMMKQ</sequence>
<dbReference type="AlphaFoldDB" id="A0A7M4DQI2"/>
<dbReference type="GO" id="GO:0004065">
    <property type="term" value="F:arylsulfatase activity"/>
    <property type="evidence" value="ECO:0007669"/>
    <property type="project" value="UniProtKB-EC"/>
</dbReference>
<comment type="caution">
    <text evidence="3">The sequence shown here is derived from an EMBL/GenBank/DDBJ whole genome shotgun (WGS) entry which is preliminary data.</text>
</comment>
<comment type="similarity">
    <text evidence="1">Belongs to the sulfatase family.</text>
</comment>
<accession>A0A7M4DQI2</accession>
<dbReference type="InterPro" id="IPR017850">
    <property type="entry name" value="Alkaline_phosphatase_core_sf"/>
</dbReference>
<dbReference type="CDD" id="cd16025">
    <property type="entry name" value="PAS_like"/>
    <property type="match status" value="1"/>
</dbReference>
<name>A0A7M4DQI2_9MICO</name>
<evidence type="ECO:0000313" key="4">
    <source>
        <dbReference type="Proteomes" id="UP000419743"/>
    </source>
</evidence>
<organism evidence="3 4">
    <name type="scientific">Occultella aeris</name>
    <dbReference type="NCBI Taxonomy" id="2761496"/>
    <lineage>
        <taxon>Bacteria</taxon>
        <taxon>Bacillati</taxon>
        <taxon>Actinomycetota</taxon>
        <taxon>Actinomycetes</taxon>
        <taxon>Micrococcales</taxon>
        <taxon>Ruaniaceae</taxon>
        <taxon>Occultella</taxon>
    </lineage>
</organism>
<dbReference type="Proteomes" id="UP000419743">
    <property type="component" value="Unassembled WGS sequence"/>
</dbReference>
<feature type="domain" description="Sulfatase N-terminal" evidence="2">
    <location>
        <begin position="47"/>
        <end position="464"/>
    </location>
</feature>
<reference evidence="3 4" key="1">
    <citation type="submission" date="2019-11" db="EMBL/GenBank/DDBJ databases">
        <authorList>
            <person name="Criscuolo A."/>
        </authorList>
    </citation>
    <scope>NUCLEOTIDE SEQUENCE [LARGE SCALE GENOMIC DNA]</scope>
    <source>
        <strain evidence="3">CIP111667</strain>
    </source>
</reference>
<dbReference type="EC" id="3.1.6.1" evidence="3"/>
<dbReference type="EMBL" id="CACRYJ010000062">
    <property type="protein sequence ID" value="VZO39726.1"/>
    <property type="molecule type" value="Genomic_DNA"/>
</dbReference>
<evidence type="ECO:0000259" key="2">
    <source>
        <dbReference type="Pfam" id="PF00884"/>
    </source>
</evidence>
<dbReference type="InterPro" id="IPR050738">
    <property type="entry name" value="Sulfatase"/>
</dbReference>
<keyword evidence="4" id="KW-1185">Reference proteome</keyword>
<dbReference type="Pfam" id="PF00884">
    <property type="entry name" value="Sulfatase"/>
    <property type="match status" value="1"/>
</dbReference>
<gene>
    <name evidence="3" type="primary">atsA_8</name>
    <name evidence="3" type="ORF">HALOF300_04422</name>
</gene>
<protein>
    <submittedName>
        <fullName evidence="3">Arylsulfatase</fullName>
        <ecNumber evidence="3">3.1.6.1</ecNumber>
    </submittedName>
</protein>